<dbReference type="PANTHER" id="PTHR46266">
    <property type="entry name" value="TRANSCRIPTION FACTOR TT8"/>
    <property type="match status" value="1"/>
</dbReference>
<dbReference type="Gene3D" id="4.10.280.10">
    <property type="entry name" value="Helix-loop-helix DNA-binding domain"/>
    <property type="match status" value="1"/>
</dbReference>
<gene>
    <name evidence="3" type="primary">USF1</name>
    <name evidence="3" type="ORF">A0J61_00999</name>
</gene>
<dbReference type="PANTHER" id="PTHR46266:SF4">
    <property type="entry name" value="TRANSCRIPTION FACTOR TT8"/>
    <property type="match status" value="1"/>
</dbReference>
<name>A0A1C7NTX0_9FUNG</name>
<comment type="caution">
    <text evidence="3">The sequence shown here is derived from an EMBL/GenBank/DDBJ whole genome shotgun (WGS) entry which is preliminary data.</text>
</comment>
<feature type="compositionally biased region" description="Polar residues" evidence="1">
    <location>
        <begin position="58"/>
        <end position="71"/>
    </location>
</feature>
<dbReference type="GO" id="GO:0046983">
    <property type="term" value="F:protein dimerization activity"/>
    <property type="evidence" value="ECO:0007669"/>
    <property type="project" value="InterPro"/>
</dbReference>
<evidence type="ECO:0000313" key="3">
    <source>
        <dbReference type="EMBL" id="OBZ90944.1"/>
    </source>
</evidence>
<dbReference type="InterPro" id="IPR011598">
    <property type="entry name" value="bHLH_dom"/>
</dbReference>
<proteinExistence type="predicted"/>
<dbReference type="OrthoDB" id="690068at2759"/>
<feature type="domain" description="BHLH" evidence="2">
    <location>
        <begin position="84"/>
        <end position="142"/>
    </location>
</feature>
<dbReference type="Proteomes" id="UP000093000">
    <property type="component" value="Unassembled WGS sequence"/>
</dbReference>
<evidence type="ECO:0000313" key="4">
    <source>
        <dbReference type="Proteomes" id="UP000093000"/>
    </source>
</evidence>
<dbReference type="SUPFAM" id="SSF47459">
    <property type="entry name" value="HLH, helix-loop-helix DNA-binding domain"/>
    <property type="match status" value="1"/>
</dbReference>
<accession>A0A1C7NTX0</accession>
<sequence>MSTSPNKTPTDIPNDNNKTLDDKLPFEGLPPIQLPTPVIHYYIAPTMPPSPMEYRPSSWPNFPTSSPQPSSVRIHKATNRNNNKRKSSHSAVEKRRRERMNDKIEKLKTLIPSCTAQFPTSVQQPIHKLSVLQAAIDYIQELHDQLKNTLPQDDPVIKDISIVAMHQNKKQDKIKS</sequence>
<dbReference type="AlphaFoldDB" id="A0A1C7NTX0"/>
<reference evidence="3 4" key="1">
    <citation type="submission" date="2016-03" db="EMBL/GenBank/DDBJ databases">
        <title>Choanephora cucurbitarum.</title>
        <authorList>
            <person name="Min B."/>
            <person name="Park H."/>
            <person name="Park J.-H."/>
            <person name="Shin H.-D."/>
            <person name="Choi I.-G."/>
        </authorList>
    </citation>
    <scope>NUCLEOTIDE SEQUENCE [LARGE SCALE GENOMIC DNA]</scope>
    <source>
        <strain evidence="3 4">KUS-F28377</strain>
    </source>
</reference>
<dbReference type="STRING" id="101091.A0A1C7NTX0"/>
<feature type="region of interest" description="Disordered" evidence="1">
    <location>
        <begin position="58"/>
        <end position="101"/>
    </location>
</feature>
<dbReference type="CDD" id="cd00083">
    <property type="entry name" value="bHLH_SF"/>
    <property type="match status" value="1"/>
</dbReference>
<feature type="region of interest" description="Disordered" evidence="1">
    <location>
        <begin position="1"/>
        <end position="29"/>
    </location>
</feature>
<evidence type="ECO:0000259" key="2">
    <source>
        <dbReference type="PROSITE" id="PS50888"/>
    </source>
</evidence>
<evidence type="ECO:0000256" key="1">
    <source>
        <dbReference type="SAM" id="MobiDB-lite"/>
    </source>
</evidence>
<keyword evidence="4" id="KW-1185">Reference proteome</keyword>
<feature type="compositionally biased region" description="Basic residues" evidence="1">
    <location>
        <begin position="73"/>
        <end position="90"/>
    </location>
</feature>
<protein>
    <submittedName>
        <fullName evidence="3">Upstream stimulatory factor 1</fullName>
    </submittedName>
</protein>
<dbReference type="SMART" id="SM00353">
    <property type="entry name" value="HLH"/>
    <property type="match status" value="1"/>
</dbReference>
<dbReference type="InterPro" id="IPR036638">
    <property type="entry name" value="HLH_DNA-bd_sf"/>
</dbReference>
<organism evidence="3 4">
    <name type="scientific">Choanephora cucurbitarum</name>
    <dbReference type="NCBI Taxonomy" id="101091"/>
    <lineage>
        <taxon>Eukaryota</taxon>
        <taxon>Fungi</taxon>
        <taxon>Fungi incertae sedis</taxon>
        <taxon>Mucoromycota</taxon>
        <taxon>Mucoromycotina</taxon>
        <taxon>Mucoromycetes</taxon>
        <taxon>Mucorales</taxon>
        <taxon>Mucorineae</taxon>
        <taxon>Choanephoraceae</taxon>
        <taxon>Choanephoroideae</taxon>
        <taxon>Choanephora</taxon>
    </lineage>
</organism>
<dbReference type="EMBL" id="LUGH01000027">
    <property type="protein sequence ID" value="OBZ90944.1"/>
    <property type="molecule type" value="Genomic_DNA"/>
</dbReference>
<dbReference type="PROSITE" id="PS50888">
    <property type="entry name" value="BHLH"/>
    <property type="match status" value="1"/>
</dbReference>
<dbReference type="InParanoid" id="A0A1C7NTX0"/>
<dbReference type="Pfam" id="PF00010">
    <property type="entry name" value="HLH"/>
    <property type="match status" value="1"/>
</dbReference>
<feature type="compositionally biased region" description="Polar residues" evidence="1">
    <location>
        <begin position="1"/>
        <end position="17"/>
    </location>
</feature>
<feature type="compositionally biased region" description="Basic and acidic residues" evidence="1">
    <location>
        <begin position="91"/>
        <end position="101"/>
    </location>
</feature>